<organism evidence="1">
    <name type="scientific">marine metagenome</name>
    <dbReference type="NCBI Taxonomy" id="408172"/>
    <lineage>
        <taxon>unclassified sequences</taxon>
        <taxon>metagenomes</taxon>
        <taxon>ecological metagenomes</taxon>
    </lineage>
</organism>
<proteinExistence type="predicted"/>
<protein>
    <submittedName>
        <fullName evidence="1">Uncharacterized protein</fullName>
    </submittedName>
</protein>
<dbReference type="EMBL" id="UINC01008428">
    <property type="protein sequence ID" value="SVA37937.1"/>
    <property type="molecule type" value="Genomic_DNA"/>
</dbReference>
<feature type="non-terminal residue" evidence="1">
    <location>
        <position position="1"/>
    </location>
</feature>
<name>A0A381VE61_9ZZZZ</name>
<dbReference type="AlphaFoldDB" id="A0A381VE61"/>
<reference evidence="1" key="1">
    <citation type="submission" date="2018-05" db="EMBL/GenBank/DDBJ databases">
        <authorList>
            <person name="Lanie J.A."/>
            <person name="Ng W.-L."/>
            <person name="Kazmierczak K.M."/>
            <person name="Andrzejewski T.M."/>
            <person name="Davidsen T.M."/>
            <person name="Wayne K.J."/>
            <person name="Tettelin H."/>
            <person name="Glass J.I."/>
            <person name="Rusch D."/>
            <person name="Podicherti R."/>
            <person name="Tsui H.-C.T."/>
            <person name="Winkler M.E."/>
        </authorList>
    </citation>
    <scope>NUCLEOTIDE SEQUENCE</scope>
</reference>
<accession>A0A381VE61</accession>
<sequence>VVRVHFPAPPLIQNEEVLAFQELEKIMFREIAGALLLSLMVPCFVYAQSFTDEEFTDEDFAKFFGLIEDGKITAKKMNARCAEEILGFTFAAKGLVHEGGPQRVYYNETGLNGTVDGRSLRSRHFNLSLGEWTGAVFKPICPGMWVFTVDFVVGARNGGAATTEPAMLHLYVWRAGEERPGRSVLSVAAEVGESRHMTIALPLHTADEVTTWSEAPELADDKTRVLERVVLTGYKIAHLEKYIEEFDVEIFNQALNAAR</sequence>
<gene>
    <name evidence="1" type="ORF">METZ01_LOCUS90791</name>
</gene>
<evidence type="ECO:0000313" key="1">
    <source>
        <dbReference type="EMBL" id="SVA37937.1"/>
    </source>
</evidence>